<evidence type="ECO:0000313" key="2">
    <source>
        <dbReference type="Proteomes" id="UP000252038"/>
    </source>
</evidence>
<dbReference type="Pfam" id="PF04463">
    <property type="entry name" value="2-thiour_desulf"/>
    <property type="match status" value="1"/>
</dbReference>
<organism evidence="1 2">
    <name type="scientific">Chromobacterium phragmitis</name>
    <dbReference type="NCBI Taxonomy" id="2202141"/>
    <lineage>
        <taxon>Bacteria</taxon>
        <taxon>Pseudomonadati</taxon>
        <taxon>Pseudomonadota</taxon>
        <taxon>Betaproteobacteria</taxon>
        <taxon>Neisseriales</taxon>
        <taxon>Chromobacteriaceae</taxon>
        <taxon>Chromobacterium</taxon>
    </lineage>
</organism>
<accession>A0A344UKG7</accession>
<name>A0A344UKG7_9NEIS</name>
<gene>
    <name evidence="1" type="ORF">DK843_16520</name>
</gene>
<dbReference type="InterPro" id="IPR007553">
    <property type="entry name" value="2-thiour_desulf"/>
</dbReference>
<dbReference type="PANTHER" id="PTHR30087:SF1">
    <property type="entry name" value="HYPOTHETICAL CYTOSOLIC PROTEIN"/>
    <property type="match status" value="1"/>
</dbReference>
<dbReference type="RefSeq" id="WP_114073814.1">
    <property type="nucleotide sequence ID" value="NZ_CP029554.1"/>
</dbReference>
<dbReference type="Proteomes" id="UP000252038">
    <property type="component" value="Chromosome"/>
</dbReference>
<evidence type="ECO:0000313" key="1">
    <source>
        <dbReference type="EMBL" id="AXE35765.1"/>
    </source>
</evidence>
<sequence length="165" mass="17644">MKKPTLLVSACLLGQPVRYDGRAKPVDSPHWQALRERFELLPACPECLGGLPTPRAPAEIAGGDGGSVLRGEAMVKTEAGEDVSAAFAAGAQIMRQTAQRHGCEHALLKANSPSCGNRRIYDGSFTSTLREGDGVAASLLRQHGIQVWNEEEIASLLQAMETPPR</sequence>
<proteinExistence type="predicted"/>
<reference evidence="1 2" key="1">
    <citation type="submission" date="2018-05" db="EMBL/GenBank/DDBJ databases">
        <title>Genome sequencing, assembly and analysis of the novel insecticidal bacterium, Chromobacterium phragmitis.</title>
        <authorList>
            <person name="Sparks M.E."/>
            <person name="Blackburn M.B."/>
            <person name="Gundersen-Rindal D.E."/>
        </authorList>
    </citation>
    <scope>NUCLEOTIDE SEQUENCE [LARGE SCALE GENOMIC DNA]</scope>
    <source>
        <strain evidence="1">IIBBL 274-1</strain>
    </source>
</reference>
<dbReference type="AlphaFoldDB" id="A0A344UKG7"/>
<dbReference type="PANTHER" id="PTHR30087">
    <property type="entry name" value="INNER MEMBRANE PROTEIN"/>
    <property type="match status" value="1"/>
</dbReference>
<dbReference type="KEGG" id="chrb:DK843_16520"/>
<protein>
    <submittedName>
        <fullName evidence="1">DUF523 domain-containing protein</fullName>
    </submittedName>
</protein>
<dbReference type="EMBL" id="CP029554">
    <property type="protein sequence ID" value="AXE35765.1"/>
    <property type="molecule type" value="Genomic_DNA"/>
</dbReference>